<evidence type="ECO:0000256" key="5">
    <source>
        <dbReference type="PIRSR" id="PIRSR604294-1"/>
    </source>
</evidence>
<dbReference type="GO" id="GO:0010436">
    <property type="term" value="F:carotenoid dioxygenase activity"/>
    <property type="evidence" value="ECO:0007669"/>
    <property type="project" value="TreeGrafter"/>
</dbReference>
<evidence type="ECO:0000256" key="3">
    <source>
        <dbReference type="ARBA" id="ARBA00023002"/>
    </source>
</evidence>
<comment type="similarity">
    <text evidence="1">Belongs to the carotenoid oxygenase family.</text>
</comment>
<dbReference type="Pfam" id="PF03055">
    <property type="entry name" value="RPE65"/>
    <property type="match status" value="1"/>
</dbReference>
<dbReference type="EMBL" id="JAFJYH010000710">
    <property type="protein sequence ID" value="KAG4410491.1"/>
    <property type="molecule type" value="Genomic_DNA"/>
</dbReference>
<keyword evidence="2 5" id="KW-0479">Metal-binding</keyword>
<comment type="caution">
    <text evidence="6">The sequence shown here is derived from an EMBL/GenBank/DDBJ whole genome shotgun (WGS) entry which is preliminary data.</text>
</comment>
<dbReference type="AlphaFoldDB" id="A0A8H7SZY3"/>
<proteinExistence type="inferred from homology"/>
<dbReference type="Proteomes" id="UP000664132">
    <property type="component" value="Unassembled WGS sequence"/>
</dbReference>
<sequence length="526" mass="59028">MSPPGHGGFDETFGLHGEWPDLNNYFHPSLPSRLEGEVRSLQVLGKIPDAINGTFYRMSADPLFAPDPRIIWLDGDGVISALRIHKGKADFKLRYVETERLKLEKKAGKALFGLYRNPYSHHPCARAAIDSVANTNVALWAGKLFAMKESALPYEVDPDTLETKGYDPFGQVNSRTFTAHPKVDPHSDELVVYGYEAKGLATNDIVVYSIDKNGNVKDEQWVKGPWVAFMHDCSITKNFIVIPVPPFEADEEHMKAGGAHFEWQMHRNLTFLVIPRRRGKNLPPGWKEGETRVYPWKNGMTGHSGGAWEEDGKLYLESGCFTDNMFPFFNNGRPPNPEIQISYVRWELDLSKPSGTKVADPKILYMGPCEFPHFDERFMTREVDVSWMAATLPTKGDVEGPVHAGLNGLLMHSNKTGKQQFFNPGPNCSVSEPVFVPRTKDAPDGDGWVISMVERQARHRNDCIIIDTRDFSKPVAVIQMPMYVKAQVHGAWVEEDALAEVPSRSAFLKPDEKEVVLMGRGSLAFL</sequence>
<comment type="cofactor">
    <cofactor evidence="5">
        <name>Fe(2+)</name>
        <dbReference type="ChEBI" id="CHEBI:29033"/>
    </cofactor>
    <text evidence="5">Binds 1 Fe(2+) ion per subunit.</text>
</comment>
<evidence type="ECO:0000256" key="2">
    <source>
        <dbReference type="ARBA" id="ARBA00022723"/>
    </source>
</evidence>
<reference evidence="6" key="1">
    <citation type="submission" date="2021-02" db="EMBL/GenBank/DDBJ databases">
        <title>Genome sequence Cadophora malorum strain M34.</title>
        <authorList>
            <person name="Stefanovic E."/>
            <person name="Vu D."/>
            <person name="Scully C."/>
            <person name="Dijksterhuis J."/>
            <person name="Roader J."/>
            <person name="Houbraken J."/>
        </authorList>
    </citation>
    <scope>NUCLEOTIDE SEQUENCE</scope>
    <source>
        <strain evidence="6">M34</strain>
    </source>
</reference>
<protein>
    <submittedName>
        <fullName evidence="6">Uncharacterized protein</fullName>
    </submittedName>
</protein>
<dbReference type="GO" id="GO:0046872">
    <property type="term" value="F:metal ion binding"/>
    <property type="evidence" value="ECO:0007669"/>
    <property type="project" value="UniProtKB-KW"/>
</dbReference>
<feature type="binding site" evidence="5">
    <location>
        <position position="180"/>
    </location>
    <ligand>
        <name>Fe cation</name>
        <dbReference type="ChEBI" id="CHEBI:24875"/>
        <note>catalytic</note>
    </ligand>
</feature>
<keyword evidence="3" id="KW-0560">Oxidoreductase</keyword>
<dbReference type="GO" id="GO:0016121">
    <property type="term" value="P:carotene catabolic process"/>
    <property type="evidence" value="ECO:0007669"/>
    <property type="project" value="TreeGrafter"/>
</dbReference>
<evidence type="ECO:0000256" key="1">
    <source>
        <dbReference type="ARBA" id="ARBA00006787"/>
    </source>
</evidence>
<feature type="binding site" evidence="5">
    <location>
        <position position="489"/>
    </location>
    <ligand>
        <name>Fe cation</name>
        <dbReference type="ChEBI" id="CHEBI:24875"/>
        <note>catalytic</note>
    </ligand>
</feature>
<dbReference type="OrthoDB" id="1069523at2759"/>
<keyword evidence="7" id="KW-1185">Reference proteome</keyword>
<name>A0A8H7SZY3_9HELO</name>
<dbReference type="PANTHER" id="PTHR10543:SF89">
    <property type="entry name" value="CAROTENOID 9,10(9',10')-CLEAVAGE DIOXYGENASE 1"/>
    <property type="match status" value="1"/>
</dbReference>
<organism evidence="6 7">
    <name type="scientific">Cadophora malorum</name>
    <dbReference type="NCBI Taxonomy" id="108018"/>
    <lineage>
        <taxon>Eukaryota</taxon>
        <taxon>Fungi</taxon>
        <taxon>Dikarya</taxon>
        <taxon>Ascomycota</taxon>
        <taxon>Pezizomycotina</taxon>
        <taxon>Leotiomycetes</taxon>
        <taxon>Helotiales</taxon>
        <taxon>Ploettnerulaceae</taxon>
        <taxon>Cadophora</taxon>
    </lineage>
</organism>
<gene>
    <name evidence="6" type="ORF">IFR04_016374</name>
</gene>
<evidence type="ECO:0000313" key="7">
    <source>
        <dbReference type="Proteomes" id="UP000664132"/>
    </source>
</evidence>
<keyword evidence="4 5" id="KW-0408">Iron</keyword>
<evidence type="ECO:0000313" key="6">
    <source>
        <dbReference type="EMBL" id="KAG4410491.1"/>
    </source>
</evidence>
<feature type="binding site" evidence="5">
    <location>
        <position position="231"/>
    </location>
    <ligand>
        <name>Fe cation</name>
        <dbReference type="ChEBI" id="CHEBI:24875"/>
        <note>catalytic</note>
    </ligand>
</feature>
<feature type="binding site" evidence="5">
    <location>
        <position position="303"/>
    </location>
    <ligand>
        <name>Fe cation</name>
        <dbReference type="ChEBI" id="CHEBI:24875"/>
        <note>catalytic</note>
    </ligand>
</feature>
<evidence type="ECO:0000256" key="4">
    <source>
        <dbReference type="ARBA" id="ARBA00023004"/>
    </source>
</evidence>
<accession>A0A8H7SZY3</accession>
<dbReference type="PANTHER" id="PTHR10543">
    <property type="entry name" value="BETA-CAROTENE DIOXYGENASE"/>
    <property type="match status" value="1"/>
</dbReference>
<dbReference type="InterPro" id="IPR004294">
    <property type="entry name" value="Carotenoid_Oase"/>
</dbReference>